<dbReference type="AlphaFoldDB" id="W4EKM6"/>
<dbReference type="eggNOG" id="COG2738">
    <property type="taxonomic scope" value="Bacteria"/>
</dbReference>
<keyword evidence="1" id="KW-0472">Membrane</keyword>
<dbReference type="PATRIC" id="fig|1227360.4.peg.4182"/>
<dbReference type="PANTHER" id="PTHR36434">
    <property type="entry name" value="MEMBRANE PROTEASE YUGP-RELATED"/>
    <property type="match status" value="1"/>
</dbReference>
<proteinExistence type="predicted"/>
<keyword evidence="1" id="KW-0812">Transmembrane</keyword>
<accession>W4EKM6</accession>
<comment type="caution">
    <text evidence="2">The sequence shown here is derived from an EMBL/GenBank/DDBJ whole genome shotgun (WGS) entry which is preliminary data.</text>
</comment>
<keyword evidence="3" id="KW-1185">Reference proteome</keyword>
<protein>
    <submittedName>
        <fullName evidence="2">Zn-dependent protease</fullName>
    </submittedName>
</protein>
<dbReference type="GO" id="GO:0006508">
    <property type="term" value="P:proteolysis"/>
    <property type="evidence" value="ECO:0007669"/>
    <property type="project" value="UniProtKB-KW"/>
</dbReference>
<dbReference type="EMBL" id="ASQA01000042">
    <property type="protein sequence ID" value="ETT81133.1"/>
    <property type="molecule type" value="Genomic_DNA"/>
</dbReference>
<dbReference type="GO" id="GO:0008233">
    <property type="term" value="F:peptidase activity"/>
    <property type="evidence" value="ECO:0007669"/>
    <property type="project" value="UniProtKB-KW"/>
</dbReference>
<dbReference type="InterPro" id="IPR007395">
    <property type="entry name" value="Zn_peptidase_2"/>
</dbReference>
<dbReference type="Pfam" id="PF04298">
    <property type="entry name" value="Zn_peptidase_2"/>
    <property type="match status" value="1"/>
</dbReference>
<dbReference type="PANTHER" id="PTHR36434:SF1">
    <property type="entry name" value="MEMBRANE PROTEASE YUGP-RELATED"/>
    <property type="match status" value="1"/>
</dbReference>
<feature type="transmembrane region" description="Helical" evidence="1">
    <location>
        <begin position="195"/>
        <end position="221"/>
    </location>
</feature>
<name>W4EKM6_9BACL</name>
<feature type="transmembrane region" description="Helical" evidence="1">
    <location>
        <begin position="119"/>
        <end position="139"/>
    </location>
</feature>
<organism evidence="2 3">
    <name type="scientific">Viridibacillus arenosi FSL R5-213</name>
    <dbReference type="NCBI Taxonomy" id="1227360"/>
    <lineage>
        <taxon>Bacteria</taxon>
        <taxon>Bacillati</taxon>
        <taxon>Bacillota</taxon>
        <taxon>Bacilli</taxon>
        <taxon>Bacillales</taxon>
        <taxon>Caryophanaceae</taxon>
        <taxon>Viridibacillus</taxon>
    </lineage>
</organism>
<evidence type="ECO:0000313" key="3">
    <source>
        <dbReference type="Proteomes" id="UP000019062"/>
    </source>
</evidence>
<gene>
    <name evidence="2" type="ORF">C176_20544</name>
</gene>
<evidence type="ECO:0000256" key="1">
    <source>
        <dbReference type="SAM" id="Phobius"/>
    </source>
</evidence>
<evidence type="ECO:0000313" key="2">
    <source>
        <dbReference type="EMBL" id="ETT81133.1"/>
    </source>
</evidence>
<reference evidence="2 3" key="1">
    <citation type="journal article" date="2014" name="BMC Genomics">
        <title>Genomic comparison of sporeforming bacilli isolated from milk.</title>
        <authorList>
            <person name="Moreno Switt A.I."/>
            <person name="Andrus A.D."/>
            <person name="Ranieri M.L."/>
            <person name="Orsi R.H."/>
            <person name="Ivy R."/>
            <person name="den Bakker H.C."/>
            <person name="Martin N.H."/>
            <person name="Wiedmann M."/>
            <person name="Boor K.J."/>
        </authorList>
    </citation>
    <scope>NUCLEOTIDE SEQUENCE [LARGE SCALE GENOMIC DNA]</scope>
    <source>
        <strain evidence="2 3">FSL R5-213</strain>
    </source>
</reference>
<sequence>MSTAMYIVYFIVLLLLPIYAQMKVKRTYKRYSQVRSTSGMTGAEVARLILDQNGLSNVRVVEQQGFLSDHYNPATKTVALSTHNYHEASVAGTAVAAHECGHAIQHKEAYSFLTLRSKLVPVANISSNASWIFIMIGLIATIQPLLLVGIVLLAAGVVFQLVTLPVEFDASKRAMNQIVEHGIIRNEEEPYARKVLSAAALTYVAAAATAVMELLRLVLIYTGMNNED</sequence>
<keyword evidence="2" id="KW-0378">Hydrolase</keyword>
<keyword evidence="2" id="KW-0645">Protease</keyword>
<feature type="transmembrane region" description="Helical" evidence="1">
    <location>
        <begin position="6"/>
        <end position="22"/>
    </location>
</feature>
<dbReference type="Proteomes" id="UP000019062">
    <property type="component" value="Unassembled WGS sequence"/>
</dbReference>
<feature type="transmembrane region" description="Helical" evidence="1">
    <location>
        <begin position="145"/>
        <end position="166"/>
    </location>
</feature>
<keyword evidence="1" id="KW-1133">Transmembrane helix</keyword>